<evidence type="ECO:0000259" key="6">
    <source>
        <dbReference type="SMART" id="SM00382"/>
    </source>
</evidence>
<dbReference type="PANTHER" id="PTHR43087:SF1">
    <property type="entry name" value="LAO_AO TRANSPORT SYSTEM ATPASE"/>
    <property type="match status" value="1"/>
</dbReference>
<keyword evidence="3" id="KW-0378">Hydrolase</keyword>
<dbReference type="GO" id="GO:0005525">
    <property type="term" value="F:GTP binding"/>
    <property type="evidence" value="ECO:0007669"/>
    <property type="project" value="UniProtKB-KW"/>
</dbReference>
<gene>
    <name evidence="7" type="primary">meaB</name>
    <name evidence="7" type="ORF">EZH22_28690</name>
</gene>
<feature type="domain" description="AAA+ ATPase" evidence="6">
    <location>
        <begin position="47"/>
        <end position="271"/>
    </location>
</feature>
<dbReference type="SUPFAM" id="SSF52540">
    <property type="entry name" value="P-loop containing nucleoside triphosphate hydrolases"/>
    <property type="match status" value="1"/>
</dbReference>
<dbReference type="Gene3D" id="3.40.50.300">
    <property type="entry name" value="P-loop containing nucleotide triphosphate hydrolases"/>
    <property type="match status" value="1"/>
</dbReference>
<dbReference type="InterPro" id="IPR005129">
    <property type="entry name" value="GTPase_ArgK"/>
</dbReference>
<dbReference type="InterPro" id="IPR003593">
    <property type="entry name" value="AAA+_ATPase"/>
</dbReference>
<dbReference type="InterPro" id="IPR052040">
    <property type="entry name" value="GTPase/Isobutyryl-CoA_mutase"/>
</dbReference>
<keyword evidence="8" id="KW-1185">Reference proteome</keyword>
<dbReference type="EMBL" id="CP063362">
    <property type="protein sequence ID" value="QRG06795.1"/>
    <property type="molecule type" value="Genomic_DNA"/>
</dbReference>
<evidence type="ECO:0000256" key="4">
    <source>
        <dbReference type="ARBA" id="ARBA00023134"/>
    </source>
</evidence>
<keyword evidence="2" id="KW-0547">Nucleotide-binding</keyword>
<keyword evidence="4" id="KW-0342">GTP-binding</keyword>
<protein>
    <submittedName>
        <fullName evidence="7">Methylmalonyl Co-A mutase-associated GTPase MeaB</fullName>
    </submittedName>
</protein>
<proteinExistence type="inferred from homology"/>
<evidence type="ECO:0000313" key="7">
    <source>
        <dbReference type="EMBL" id="QRG06795.1"/>
    </source>
</evidence>
<dbReference type="AlphaFoldDB" id="A0A974PNG8"/>
<name>A0A974PNG8_9HYPH</name>
<reference evidence="7 8" key="1">
    <citation type="submission" date="2020-10" db="EMBL/GenBank/DDBJ databases">
        <title>Degradation of 1,4-Dioxane by Xanthobacter sp. YN2, via a Novel Group-2 Soluble Di-Iron Monooxygenase.</title>
        <authorList>
            <person name="Ma F."/>
            <person name="Wang Y."/>
            <person name="Yang J."/>
            <person name="Guo H."/>
            <person name="Su D."/>
            <person name="Yu L."/>
        </authorList>
    </citation>
    <scope>NUCLEOTIDE SEQUENCE [LARGE SCALE GENOMIC DNA]</scope>
    <source>
        <strain evidence="7 8">YN2</strain>
    </source>
</reference>
<evidence type="ECO:0000256" key="2">
    <source>
        <dbReference type="ARBA" id="ARBA00022741"/>
    </source>
</evidence>
<dbReference type="NCBIfam" id="TIGR00750">
    <property type="entry name" value="lao"/>
    <property type="match status" value="1"/>
</dbReference>
<evidence type="ECO:0000256" key="5">
    <source>
        <dbReference type="ARBA" id="ARBA00023186"/>
    </source>
</evidence>
<dbReference type="GO" id="GO:0003924">
    <property type="term" value="F:GTPase activity"/>
    <property type="evidence" value="ECO:0007669"/>
    <property type="project" value="InterPro"/>
</dbReference>
<sequence length="329" mass="33963">MAPSPFSLAQWLCAGDPRAVARAISLMEDGGSAAAALHAAILPATGRALTVGFTGPPGAGKSTLVDAFVAELRKSGRTVGVVAVDPSSPLSGGAVLGDRIRMGRHTDDPGVFIRSIASRGHLGGLSRSIHHVVDVLDAAGRDAIVIETVGAGQSEVEIADVAAVRVVVNAPGLGDDVQAIKAGILEIASILVVNKADLPLAPRTVRQLKAMLSLRRKGEADVPVLETTASEGRGVAELLAAVDACATRQPEDAAARRRARIRRLVAEGAAGEMRRRILAWDDAAFIETLARTERGEIDIDTAARAAMAAQPGCLPPPVAVPQKADGRAR</sequence>
<evidence type="ECO:0000313" key="8">
    <source>
        <dbReference type="Proteomes" id="UP000596427"/>
    </source>
</evidence>
<dbReference type="CDD" id="cd03114">
    <property type="entry name" value="MMAA-like"/>
    <property type="match status" value="1"/>
</dbReference>
<dbReference type="InterPro" id="IPR027417">
    <property type="entry name" value="P-loop_NTPase"/>
</dbReference>
<comment type="similarity">
    <text evidence="1">Belongs to the SIMIBI class G3E GTPase family. ArgK/MeaB subfamily.</text>
</comment>
<accession>A0A974PNG8</accession>
<evidence type="ECO:0000256" key="1">
    <source>
        <dbReference type="ARBA" id="ARBA00009625"/>
    </source>
</evidence>
<dbReference type="Pfam" id="PF03308">
    <property type="entry name" value="MeaB"/>
    <property type="match status" value="1"/>
</dbReference>
<dbReference type="RefSeq" id="WP_203193708.1">
    <property type="nucleotide sequence ID" value="NZ_CP063362.1"/>
</dbReference>
<dbReference type="Proteomes" id="UP000596427">
    <property type="component" value="Chromosome"/>
</dbReference>
<keyword evidence="5" id="KW-0143">Chaperone</keyword>
<dbReference type="KEGG" id="xdi:EZH22_28690"/>
<organism evidence="7 8">
    <name type="scientific">Xanthobacter dioxanivorans</name>
    <dbReference type="NCBI Taxonomy" id="2528964"/>
    <lineage>
        <taxon>Bacteria</taxon>
        <taxon>Pseudomonadati</taxon>
        <taxon>Pseudomonadota</taxon>
        <taxon>Alphaproteobacteria</taxon>
        <taxon>Hyphomicrobiales</taxon>
        <taxon>Xanthobacteraceae</taxon>
        <taxon>Xanthobacter</taxon>
    </lineage>
</organism>
<evidence type="ECO:0000256" key="3">
    <source>
        <dbReference type="ARBA" id="ARBA00022801"/>
    </source>
</evidence>
<dbReference type="SMART" id="SM00382">
    <property type="entry name" value="AAA"/>
    <property type="match status" value="1"/>
</dbReference>
<dbReference type="PANTHER" id="PTHR43087">
    <property type="entry name" value="LYSINE/ARGININE/ORNITHINE TRANSPORT SYSTEM KINASE"/>
    <property type="match status" value="1"/>
</dbReference>